<organism evidence="1 2">
    <name type="scientific">Sphaerisporangium flaviroseum</name>
    <dbReference type="NCBI Taxonomy" id="509199"/>
    <lineage>
        <taxon>Bacteria</taxon>
        <taxon>Bacillati</taxon>
        <taxon>Actinomycetota</taxon>
        <taxon>Actinomycetes</taxon>
        <taxon>Streptosporangiales</taxon>
        <taxon>Streptosporangiaceae</taxon>
        <taxon>Sphaerisporangium</taxon>
    </lineage>
</organism>
<gene>
    <name evidence="1" type="ORF">GCM10022226_00910</name>
</gene>
<accession>A0ABP7HE59</accession>
<sequence length="79" mass="8530">MYPLPHTPAWEPSVLVTALVVVLVGWGDQSMSEPSQALVTCRTWMPAPTVGPQEGASTLRSTSWAAVTTEGRPVVLNRR</sequence>
<name>A0ABP7HE59_9ACTN</name>
<dbReference type="Proteomes" id="UP001500888">
    <property type="component" value="Unassembled WGS sequence"/>
</dbReference>
<comment type="caution">
    <text evidence="1">The sequence shown here is derived from an EMBL/GenBank/DDBJ whole genome shotgun (WGS) entry which is preliminary data.</text>
</comment>
<keyword evidence="2" id="KW-1185">Reference proteome</keyword>
<evidence type="ECO:0008006" key="3">
    <source>
        <dbReference type="Google" id="ProtNLM"/>
    </source>
</evidence>
<proteinExistence type="predicted"/>
<reference evidence="2" key="1">
    <citation type="journal article" date="2019" name="Int. J. Syst. Evol. Microbiol.">
        <title>The Global Catalogue of Microorganisms (GCM) 10K type strain sequencing project: providing services to taxonomists for standard genome sequencing and annotation.</title>
        <authorList>
            <consortium name="The Broad Institute Genomics Platform"/>
            <consortium name="The Broad Institute Genome Sequencing Center for Infectious Disease"/>
            <person name="Wu L."/>
            <person name="Ma J."/>
        </authorList>
    </citation>
    <scope>NUCLEOTIDE SEQUENCE [LARGE SCALE GENOMIC DNA]</scope>
    <source>
        <strain evidence="2">JCM 16908</strain>
    </source>
</reference>
<dbReference type="EMBL" id="BAAAZR010000001">
    <property type="protein sequence ID" value="GAA3786622.1"/>
    <property type="molecule type" value="Genomic_DNA"/>
</dbReference>
<evidence type="ECO:0000313" key="2">
    <source>
        <dbReference type="Proteomes" id="UP001500888"/>
    </source>
</evidence>
<protein>
    <recommendedName>
        <fullName evidence="3">Secreted protein</fullName>
    </recommendedName>
</protein>
<evidence type="ECO:0000313" key="1">
    <source>
        <dbReference type="EMBL" id="GAA3786622.1"/>
    </source>
</evidence>